<dbReference type="PRINTS" id="PR00599">
    <property type="entry name" value="MAPEPTIDASE"/>
</dbReference>
<dbReference type="InterPro" id="IPR000994">
    <property type="entry name" value="Pept_M24"/>
</dbReference>
<dbReference type="GeneID" id="41604124"/>
<evidence type="ECO:0000256" key="7">
    <source>
        <dbReference type="ARBA" id="ARBA00022801"/>
    </source>
</evidence>
<dbReference type="Pfam" id="PF00557">
    <property type="entry name" value="Peptidase_M24"/>
    <property type="match status" value="1"/>
</dbReference>
<feature type="binding site" evidence="8">
    <location>
        <position position="101"/>
    </location>
    <ligand>
        <name>a divalent metal cation</name>
        <dbReference type="ChEBI" id="CHEBI:60240"/>
        <label>1</label>
    </ligand>
</feature>
<dbReference type="InterPro" id="IPR050247">
    <property type="entry name" value="Met_Aminopeptidase_Type2"/>
</dbReference>
<dbReference type="EMBL" id="CP009507">
    <property type="protein sequence ID" value="AKB30861.1"/>
    <property type="molecule type" value="Genomic_DNA"/>
</dbReference>
<dbReference type="InterPro" id="IPR036388">
    <property type="entry name" value="WH-like_DNA-bd_sf"/>
</dbReference>
<dbReference type="InterPro" id="IPR018349">
    <property type="entry name" value="Pept_M24A_MAP2_BS"/>
</dbReference>
<feature type="domain" description="Peptidase M24" evidence="10">
    <location>
        <begin position="13"/>
        <end position="287"/>
    </location>
</feature>
<feature type="binding site" evidence="8">
    <location>
        <position position="193"/>
    </location>
    <ligand>
        <name>a divalent metal cation</name>
        <dbReference type="ChEBI" id="CHEBI:60240"/>
        <label>2</label>
        <note>catalytic</note>
    </ligand>
</feature>
<evidence type="ECO:0000256" key="8">
    <source>
        <dbReference type="HAMAP-Rule" id="MF_01975"/>
    </source>
</evidence>
<dbReference type="Gene3D" id="1.10.10.10">
    <property type="entry name" value="Winged helix-like DNA-binding domain superfamily/Winged helix DNA-binding domain"/>
    <property type="match status" value="1"/>
</dbReference>
<comment type="cofactor">
    <cofactor evidence="3">
        <name>Fe(2+)</name>
        <dbReference type="ChEBI" id="CHEBI:29033"/>
    </cofactor>
</comment>
<comment type="cofactor">
    <cofactor evidence="2">
        <name>Mn(2+)</name>
        <dbReference type="ChEBI" id="CHEBI:29035"/>
    </cofactor>
</comment>
<dbReference type="PATRIC" id="fig|1434119.4.peg.221"/>
<comment type="subunit">
    <text evidence="8">Monomer.</text>
</comment>
<dbReference type="InterPro" id="IPR028595">
    <property type="entry name" value="MetAP_archaeal"/>
</dbReference>
<dbReference type="HAMAP" id="MF_01975">
    <property type="entry name" value="MetAP_2_arc"/>
    <property type="match status" value="1"/>
</dbReference>
<evidence type="ECO:0000256" key="6">
    <source>
        <dbReference type="ARBA" id="ARBA00022723"/>
    </source>
</evidence>
<dbReference type="SUPFAM" id="SSF46785">
    <property type="entry name" value="Winged helix' DNA-binding domain"/>
    <property type="match status" value="1"/>
</dbReference>
<dbReference type="GO" id="GO:0005737">
    <property type="term" value="C:cytoplasm"/>
    <property type="evidence" value="ECO:0007669"/>
    <property type="project" value="TreeGrafter"/>
</dbReference>
<gene>
    <name evidence="8" type="primary">map</name>
    <name evidence="11" type="ORF">MSSIH_0171</name>
</gene>
<dbReference type="InterPro" id="IPR036390">
    <property type="entry name" value="WH_DNA-bd_sf"/>
</dbReference>
<dbReference type="RefSeq" id="WP_048169257.1">
    <property type="nucleotide sequence ID" value="NZ_CP009507.1"/>
</dbReference>
<keyword evidence="4 8" id="KW-0031">Aminopeptidase</keyword>
<comment type="catalytic activity">
    <reaction evidence="1 8 9">
        <text>Release of N-terminal amino acids, preferentially methionine, from peptides and arylamides.</text>
        <dbReference type="EC" id="3.4.11.18"/>
    </reaction>
</comment>
<dbReference type="KEGG" id="msz:MSSIH_0171"/>
<keyword evidence="6 8" id="KW-0479">Metal-binding</keyword>
<evidence type="ECO:0000313" key="12">
    <source>
        <dbReference type="Proteomes" id="UP000033092"/>
    </source>
</evidence>
<comment type="function">
    <text evidence="8 9">Removes the N-terminal methionine from nascent proteins. The N-terminal methionine is often cleaved when the second residue in the primary sequence is small and uncharged (Met-Ala-, Cys, Gly, Pro, Ser, Thr, or Val).</text>
</comment>
<dbReference type="AlphaFoldDB" id="A0A0E3L9U1"/>
<feature type="binding site" evidence="8">
    <location>
        <position position="90"/>
    </location>
    <ligand>
        <name>a divalent metal cation</name>
        <dbReference type="ChEBI" id="CHEBI:60240"/>
        <label>1</label>
    </ligand>
</feature>
<keyword evidence="7 8" id="KW-0378">Hydrolase</keyword>
<dbReference type="PROSITE" id="PS01202">
    <property type="entry name" value="MAP_2"/>
    <property type="match status" value="1"/>
</dbReference>
<dbReference type="PANTHER" id="PTHR45777">
    <property type="entry name" value="METHIONINE AMINOPEPTIDASE 2"/>
    <property type="match status" value="1"/>
</dbReference>
<evidence type="ECO:0000256" key="1">
    <source>
        <dbReference type="ARBA" id="ARBA00000294"/>
    </source>
</evidence>
<dbReference type="InterPro" id="IPR036005">
    <property type="entry name" value="Creatinase/aminopeptidase-like"/>
</dbReference>
<dbReference type="EC" id="3.4.11.18" evidence="8 9"/>
<feature type="binding site" evidence="8">
    <location>
        <position position="160"/>
    </location>
    <ligand>
        <name>a divalent metal cation</name>
        <dbReference type="ChEBI" id="CHEBI:60240"/>
        <label>2</label>
        <note>catalytic</note>
    </ligand>
</feature>
<dbReference type="CDD" id="cd01088">
    <property type="entry name" value="MetAP2"/>
    <property type="match status" value="1"/>
</dbReference>
<accession>A0A0E3L9U1</accession>
<reference evidence="11 12" key="1">
    <citation type="submission" date="2014-07" db="EMBL/GenBank/DDBJ databases">
        <title>Methanogenic archaea and the global carbon cycle.</title>
        <authorList>
            <person name="Henriksen J.R."/>
            <person name="Luke J."/>
            <person name="Reinhart S."/>
            <person name="Benedict M.N."/>
            <person name="Youngblut N.D."/>
            <person name="Metcalf M.E."/>
            <person name="Whitaker R.J."/>
            <person name="Metcalf W.W."/>
        </authorList>
    </citation>
    <scope>NUCLEOTIDE SEQUENCE [LARGE SCALE GENOMIC DNA]</scope>
    <source>
        <strain evidence="11 12">HI350</strain>
    </source>
</reference>
<dbReference type="GO" id="GO:0070006">
    <property type="term" value="F:metalloaminopeptidase activity"/>
    <property type="evidence" value="ECO:0007669"/>
    <property type="project" value="UniProtKB-UniRule"/>
</dbReference>
<name>A0A0E3L9U1_9EURY</name>
<proteinExistence type="inferred from homology"/>
<organism evidence="11 12">
    <name type="scientific">Methanosarcina siciliae HI350</name>
    <dbReference type="NCBI Taxonomy" id="1434119"/>
    <lineage>
        <taxon>Archaea</taxon>
        <taxon>Methanobacteriati</taxon>
        <taxon>Methanobacteriota</taxon>
        <taxon>Stenosarchaea group</taxon>
        <taxon>Methanomicrobia</taxon>
        <taxon>Methanosarcinales</taxon>
        <taxon>Methanosarcinaceae</taxon>
        <taxon>Methanosarcina</taxon>
    </lineage>
</organism>
<feature type="binding site" evidence="8">
    <location>
        <position position="281"/>
    </location>
    <ligand>
        <name>a divalent metal cation</name>
        <dbReference type="ChEBI" id="CHEBI:60240"/>
        <label>2</label>
        <note>catalytic</note>
    </ligand>
</feature>
<dbReference type="PANTHER" id="PTHR45777:SF2">
    <property type="entry name" value="METHIONINE AMINOPEPTIDASE 2"/>
    <property type="match status" value="1"/>
</dbReference>
<feature type="binding site" evidence="8">
    <location>
        <position position="101"/>
    </location>
    <ligand>
        <name>a divalent metal cation</name>
        <dbReference type="ChEBI" id="CHEBI:60240"/>
        <label>2</label>
        <note>catalytic</note>
    </ligand>
</feature>
<dbReference type="InterPro" id="IPR002468">
    <property type="entry name" value="Pept_M24A_MAP2"/>
</dbReference>
<keyword evidence="5 8" id="KW-0645">Protease</keyword>
<dbReference type="GeneID" id="24858929"/>
<dbReference type="GO" id="GO:0006508">
    <property type="term" value="P:proteolysis"/>
    <property type="evidence" value="ECO:0007669"/>
    <property type="project" value="UniProtKB-KW"/>
</dbReference>
<evidence type="ECO:0000259" key="10">
    <source>
        <dbReference type="Pfam" id="PF00557"/>
    </source>
</evidence>
<comment type="similarity">
    <text evidence="8">Belongs to the peptidase M24A family. Methionine aminopeptidase archaeal type 2 subfamily.</text>
</comment>
<evidence type="ECO:0000256" key="3">
    <source>
        <dbReference type="ARBA" id="ARBA00001954"/>
    </source>
</evidence>
<feature type="binding site" evidence="8">
    <location>
        <position position="281"/>
    </location>
    <ligand>
        <name>a divalent metal cation</name>
        <dbReference type="ChEBI" id="CHEBI:60240"/>
        <label>1</label>
    </ligand>
</feature>
<feature type="binding site" evidence="8">
    <location>
        <position position="168"/>
    </location>
    <ligand>
        <name>substrate</name>
    </ligand>
</feature>
<sequence length="296" mass="31997">MTDNVYNKEDITEKYREAGRILKIVRAEAADMIRVGNSLLEVAEFVEKKTIELGGKPAFPCNISRNQEAAHATPKAGDQDVFGNDMVKLDLGVHVDGYIADSAITVDLSGNSDIVKASEGALAAAIDLMKPGISTGEVGAAIEEKIRSYGLNPITNLTGHGLSQYEAHDNPSVPNKHVEGGVILKEGDVLAIEPFATNGTGLVHDGSWAEIYSLIKKKPVRLPAVRNVLKQVEAYRELPFAKRWIESDKLDFSLIQLEKAGILHSYPVLVESAGGLVAQTEHTVIITRDGCEVTTK</sequence>
<dbReference type="Gene3D" id="3.90.230.10">
    <property type="entry name" value="Creatinase/methionine aminopeptidase superfamily"/>
    <property type="match status" value="1"/>
</dbReference>
<evidence type="ECO:0000256" key="9">
    <source>
        <dbReference type="RuleBase" id="RU003653"/>
    </source>
</evidence>
<evidence type="ECO:0000256" key="2">
    <source>
        <dbReference type="ARBA" id="ARBA00001936"/>
    </source>
</evidence>
<evidence type="ECO:0000256" key="4">
    <source>
        <dbReference type="ARBA" id="ARBA00022438"/>
    </source>
</evidence>
<evidence type="ECO:0000256" key="5">
    <source>
        <dbReference type="ARBA" id="ARBA00022670"/>
    </source>
</evidence>
<dbReference type="HOGENOM" id="CLU_015857_7_0_2"/>
<evidence type="ECO:0000313" key="11">
    <source>
        <dbReference type="EMBL" id="AKB30861.1"/>
    </source>
</evidence>
<comment type="cofactor">
    <cofactor evidence="8">
        <name>Co(2+)</name>
        <dbReference type="ChEBI" id="CHEBI:48828"/>
    </cofactor>
    <cofactor evidence="8">
        <name>Zn(2+)</name>
        <dbReference type="ChEBI" id="CHEBI:29105"/>
    </cofactor>
    <cofactor evidence="8">
        <name>Mn(2+)</name>
        <dbReference type="ChEBI" id="CHEBI:29035"/>
    </cofactor>
    <cofactor evidence="8">
        <name>Fe(2+)</name>
        <dbReference type="ChEBI" id="CHEBI:29033"/>
    </cofactor>
    <text evidence="8">Binds 2 divalent metal cations per subunit. Has a high-affinity and a low affinity metal-binding site. The true nature of the physiological cofactor is under debate. The enzyme is active with cobalt, zinc, manganese or divalent iron ions. Most likely, methionine aminopeptidases function as mononuclear Fe(2+)-metalloproteases under physiological conditions, and the catalytically relevant metal-binding site has been assigned to the histidine-containing high-affinity site.</text>
</comment>
<dbReference type="GO" id="GO:0046872">
    <property type="term" value="F:metal ion binding"/>
    <property type="evidence" value="ECO:0007669"/>
    <property type="project" value="UniProtKB-UniRule"/>
</dbReference>
<dbReference type="SUPFAM" id="SSF55920">
    <property type="entry name" value="Creatinase/aminopeptidase"/>
    <property type="match status" value="1"/>
</dbReference>
<dbReference type="Proteomes" id="UP000033092">
    <property type="component" value="Chromosome"/>
</dbReference>
<protein>
    <recommendedName>
        <fullName evidence="8 9">Methionine aminopeptidase</fullName>
        <shortName evidence="8">MAP</shortName>
        <shortName evidence="8">MetAP</shortName>
        <ecNumber evidence="8 9">3.4.11.18</ecNumber>
    </recommendedName>
    <alternativeName>
        <fullName evidence="8">Peptidase M</fullName>
    </alternativeName>
</protein>
<dbReference type="InterPro" id="IPR001714">
    <property type="entry name" value="Pept_M24_MAP"/>
</dbReference>
<feature type="binding site" evidence="8">
    <location>
        <position position="71"/>
    </location>
    <ligand>
        <name>substrate</name>
    </ligand>
</feature>
<dbReference type="NCBIfam" id="TIGR00501">
    <property type="entry name" value="met_pdase_II"/>
    <property type="match status" value="1"/>
</dbReference>
<dbReference type="GO" id="GO:0004239">
    <property type="term" value="F:initiator methionyl aminopeptidase activity"/>
    <property type="evidence" value="ECO:0007669"/>
    <property type="project" value="UniProtKB-UniRule"/>
</dbReference>